<organism evidence="1 2">
    <name type="scientific">Bacillus cytotoxicus</name>
    <dbReference type="NCBI Taxonomy" id="580165"/>
    <lineage>
        <taxon>Bacteria</taxon>
        <taxon>Bacillati</taxon>
        <taxon>Bacillota</taxon>
        <taxon>Bacilli</taxon>
        <taxon>Bacillales</taxon>
        <taxon>Bacillaceae</taxon>
        <taxon>Bacillus</taxon>
        <taxon>Bacillus cereus group</taxon>
    </lineage>
</organism>
<protein>
    <submittedName>
        <fullName evidence="1">Restriction endonuclease subunit S</fullName>
    </submittedName>
</protein>
<gene>
    <name evidence="1" type="ORF">M3215_14575</name>
</gene>
<keyword evidence="1" id="KW-0255">Endonuclease</keyword>
<reference evidence="1" key="1">
    <citation type="submission" date="2022-05" db="EMBL/GenBank/DDBJ databases">
        <title>Comparative Genomics of Spacecraft Associated Microbes.</title>
        <authorList>
            <person name="Tran M.T."/>
            <person name="Wright A."/>
            <person name="Seuylemezian A."/>
            <person name="Eisen J."/>
            <person name="Coil D."/>
        </authorList>
    </citation>
    <scope>NUCLEOTIDE SEQUENCE</scope>
    <source>
        <strain evidence="1">FAIRING 10M-2.2</strain>
    </source>
</reference>
<keyword evidence="1" id="KW-0540">Nuclease</keyword>
<proteinExistence type="predicted"/>
<comment type="caution">
    <text evidence="1">The sequence shown here is derived from an EMBL/GenBank/DDBJ whole genome shotgun (WGS) entry which is preliminary data.</text>
</comment>
<keyword evidence="1" id="KW-0378">Hydrolase</keyword>
<keyword evidence="2" id="KW-1185">Reference proteome</keyword>
<evidence type="ECO:0000313" key="1">
    <source>
        <dbReference type="EMBL" id="MCM3737001.1"/>
    </source>
</evidence>
<sequence>MNVPKLRFKDYRDTSIKQMKFADILKEKTEGLKRGPFGGALKKEFFAEQGYAVYEQRHAIYGNSENIRYFIGEDKFNELKSFEVLPNDIIMSCSGTIGKLYKIPKGALPGVINQALVRFRVSENVFVDYFYYLMNSPVMQRKILESNPGSAITNLIPVSELKQIKVTIPQVHEQMKIGNFFKCLDMKIHRQQEKMNLLKEQKKGYMQKIFKQEIRFKDDRGEEYPEWQTNKLLHYLFEHKIRNFEGIFSKEDVLSVSGDYGIINQIKFQGRSFAGESVANYHVVHTGDIVYTKSPLKKNPYGIIKVNKGVDGIVSTLYAVYSCKENLKGEFLDYYFQLDDNTNSYLRPLVNKGAKNDMKVNNTTVLQGEITIPSIQEQQKIIDLLSTFDKKIQREQQKLEDLQAQKKGYMQQMFI</sequence>
<accession>A0ACC6A943</accession>
<dbReference type="EMBL" id="JAMBOP010000017">
    <property type="protein sequence ID" value="MCM3737001.1"/>
    <property type="molecule type" value="Genomic_DNA"/>
</dbReference>
<evidence type="ECO:0000313" key="2">
    <source>
        <dbReference type="Proteomes" id="UP001202289"/>
    </source>
</evidence>
<name>A0ACC6A943_9BACI</name>
<dbReference type="Proteomes" id="UP001202289">
    <property type="component" value="Unassembled WGS sequence"/>
</dbReference>